<name>A0A0A9H4W9_ARUDO</name>
<reference evidence="1" key="1">
    <citation type="submission" date="2014-09" db="EMBL/GenBank/DDBJ databases">
        <authorList>
            <person name="Magalhaes I.L.F."/>
            <person name="Oliveira U."/>
            <person name="Santos F.R."/>
            <person name="Vidigal T.H.D.A."/>
            <person name="Brescovit A.D."/>
            <person name="Santos A.J."/>
        </authorList>
    </citation>
    <scope>NUCLEOTIDE SEQUENCE</scope>
    <source>
        <tissue evidence="1">Shoot tissue taken approximately 20 cm above the soil surface</tissue>
    </source>
</reference>
<evidence type="ECO:0000313" key="1">
    <source>
        <dbReference type="EMBL" id="JAE29901.1"/>
    </source>
</evidence>
<reference evidence="1" key="2">
    <citation type="journal article" date="2015" name="Data Brief">
        <title>Shoot transcriptome of the giant reed, Arundo donax.</title>
        <authorList>
            <person name="Barrero R.A."/>
            <person name="Guerrero F.D."/>
            <person name="Moolhuijzen P."/>
            <person name="Goolsby J.A."/>
            <person name="Tidwell J."/>
            <person name="Bellgard S.E."/>
            <person name="Bellgard M.I."/>
        </authorList>
    </citation>
    <scope>NUCLEOTIDE SEQUENCE</scope>
    <source>
        <tissue evidence="1">Shoot tissue taken approximately 20 cm above the soil surface</tissue>
    </source>
</reference>
<dbReference type="AlphaFoldDB" id="A0A0A9H4W9"/>
<proteinExistence type="predicted"/>
<dbReference type="EMBL" id="GBRH01167995">
    <property type="protein sequence ID" value="JAE29901.1"/>
    <property type="molecule type" value="Transcribed_RNA"/>
</dbReference>
<sequence length="33" mass="3920">MVSCLRDLAMVECHSPLYYLYCTCMHTTRVEHL</sequence>
<organism evidence="1">
    <name type="scientific">Arundo donax</name>
    <name type="common">Giant reed</name>
    <name type="synonym">Donax arundinaceus</name>
    <dbReference type="NCBI Taxonomy" id="35708"/>
    <lineage>
        <taxon>Eukaryota</taxon>
        <taxon>Viridiplantae</taxon>
        <taxon>Streptophyta</taxon>
        <taxon>Embryophyta</taxon>
        <taxon>Tracheophyta</taxon>
        <taxon>Spermatophyta</taxon>
        <taxon>Magnoliopsida</taxon>
        <taxon>Liliopsida</taxon>
        <taxon>Poales</taxon>
        <taxon>Poaceae</taxon>
        <taxon>PACMAD clade</taxon>
        <taxon>Arundinoideae</taxon>
        <taxon>Arundineae</taxon>
        <taxon>Arundo</taxon>
    </lineage>
</organism>
<protein>
    <submittedName>
        <fullName evidence="1">Uncharacterized protein</fullName>
    </submittedName>
</protein>
<accession>A0A0A9H4W9</accession>